<keyword evidence="4" id="KW-1185">Reference proteome</keyword>
<feature type="region of interest" description="Disordered" evidence="1">
    <location>
        <begin position="136"/>
        <end position="166"/>
    </location>
</feature>
<name>A0A1C7MAD7_GRIFR</name>
<evidence type="ECO:0000313" key="3">
    <source>
        <dbReference type="EMBL" id="OBZ73782.1"/>
    </source>
</evidence>
<evidence type="ECO:0000259" key="2">
    <source>
        <dbReference type="Pfam" id="PF24016"/>
    </source>
</evidence>
<dbReference type="Proteomes" id="UP000092993">
    <property type="component" value="Unassembled WGS sequence"/>
</dbReference>
<accession>A0A1C7MAD7</accession>
<dbReference type="OMA" id="CCKEERN"/>
<feature type="compositionally biased region" description="Basic and acidic residues" evidence="1">
    <location>
        <begin position="136"/>
        <end position="149"/>
    </location>
</feature>
<organism evidence="3 4">
    <name type="scientific">Grifola frondosa</name>
    <name type="common">Maitake</name>
    <name type="synonym">Polyporus frondosus</name>
    <dbReference type="NCBI Taxonomy" id="5627"/>
    <lineage>
        <taxon>Eukaryota</taxon>
        <taxon>Fungi</taxon>
        <taxon>Dikarya</taxon>
        <taxon>Basidiomycota</taxon>
        <taxon>Agaricomycotina</taxon>
        <taxon>Agaricomycetes</taxon>
        <taxon>Polyporales</taxon>
        <taxon>Grifolaceae</taxon>
        <taxon>Grifola</taxon>
    </lineage>
</organism>
<sequence length="335" mass="36527">MTDPSTYVRSEKERGTVMYPNSTPEDIEPPSYESAVAQVPTMSRSVSPVPQPVHGHSSSYQQLPPWTVSGQTPQQSAWIPSVSQTNRTCVNQITLFSKDDPIFGTYLIDPVMPSSETLPNASMFFRKHCCKEERNKRRAAREHNREAARAEGGFSSDGGRDESHTNDMNAAFRTRNSNINIELGVCVASSPYQSQGGKASAHVAVSTRQGNVSVNIIEIHQGRCIDLDVCTRSGNILVLLPPEFSGSLALRTGAPARILPGLAQHAHVIKKSDRETLMYLFDPSTAVQLQSVVDEDRCVVSTRSGRVVMGLSSIDMVDTAGLWSDGMSFSGLERG</sequence>
<dbReference type="EMBL" id="LUGG01000006">
    <property type="protein sequence ID" value="OBZ73782.1"/>
    <property type="molecule type" value="Genomic_DNA"/>
</dbReference>
<dbReference type="Pfam" id="PF24016">
    <property type="entry name" value="DUF7330"/>
    <property type="match status" value="1"/>
</dbReference>
<dbReference type="OrthoDB" id="2593559at2759"/>
<dbReference type="InterPro" id="IPR055754">
    <property type="entry name" value="DUF7330"/>
</dbReference>
<evidence type="ECO:0000256" key="1">
    <source>
        <dbReference type="SAM" id="MobiDB-lite"/>
    </source>
</evidence>
<proteinExistence type="predicted"/>
<evidence type="ECO:0000313" key="4">
    <source>
        <dbReference type="Proteomes" id="UP000092993"/>
    </source>
</evidence>
<gene>
    <name evidence="3" type="ORF">A0H81_06429</name>
</gene>
<dbReference type="AlphaFoldDB" id="A0A1C7MAD7"/>
<protein>
    <recommendedName>
        <fullName evidence="2">DUF7330 domain-containing protein</fullName>
    </recommendedName>
</protein>
<comment type="caution">
    <text evidence="3">The sequence shown here is derived from an EMBL/GenBank/DDBJ whole genome shotgun (WGS) entry which is preliminary data.</text>
</comment>
<reference evidence="3 4" key="1">
    <citation type="submission" date="2016-03" db="EMBL/GenBank/DDBJ databases">
        <title>Whole genome sequencing of Grifola frondosa 9006-11.</title>
        <authorList>
            <person name="Min B."/>
            <person name="Park H."/>
            <person name="Kim J.-G."/>
            <person name="Cho H."/>
            <person name="Oh Y.-L."/>
            <person name="Kong W.-S."/>
            <person name="Choi I.-G."/>
        </authorList>
    </citation>
    <scope>NUCLEOTIDE SEQUENCE [LARGE SCALE GENOMIC DNA]</scope>
    <source>
        <strain evidence="3 4">9006-11</strain>
    </source>
</reference>
<feature type="region of interest" description="Disordered" evidence="1">
    <location>
        <begin position="1"/>
        <end position="60"/>
    </location>
</feature>
<feature type="domain" description="DUF7330" evidence="2">
    <location>
        <begin position="161"/>
        <end position="309"/>
    </location>
</feature>